<dbReference type="Pfam" id="PF00248">
    <property type="entry name" value="Aldo_ket_red"/>
    <property type="match status" value="1"/>
</dbReference>
<dbReference type="Gene3D" id="3.20.20.100">
    <property type="entry name" value="NADP-dependent oxidoreductase domain"/>
    <property type="match status" value="1"/>
</dbReference>
<dbReference type="GO" id="GO:0005829">
    <property type="term" value="C:cytosol"/>
    <property type="evidence" value="ECO:0007669"/>
    <property type="project" value="TreeGrafter"/>
</dbReference>
<dbReference type="InterPro" id="IPR023210">
    <property type="entry name" value="NADP_OxRdtase_dom"/>
</dbReference>
<dbReference type="PANTHER" id="PTHR43364:SF1">
    <property type="entry name" value="OXIDOREDUCTASE YDHF"/>
    <property type="match status" value="1"/>
</dbReference>
<dbReference type="InterPro" id="IPR050523">
    <property type="entry name" value="AKR_Detox_Biosynth"/>
</dbReference>
<keyword evidence="3" id="KW-1185">Reference proteome</keyword>
<dbReference type="SUPFAM" id="SSF51430">
    <property type="entry name" value="NAD(P)-linked oxidoreductase"/>
    <property type="match status" value="1"/>
</dbReference>
<feature type="domain" description="NADP-dependent oxidoreductase" evidence="1">
    <location>
        <begin position="9"/>
        <end position="274"/>
    </location>
</feature>
<proteinExistence type="predicted"/>
<protein>
    <submittedName>
        <fullName evidence="2">Aldo/keto reductase</fullName>
    </submittedName>
</protein>
<dbReference type="Proteomes" id="UP000219559">
    <property type="component" value="Unassembled WGS sequence"/>
</dbReference>
<dbReference type="PANTHER" id="PTHR43364">
    <property type="entry name" value="NADH-SPECIFIC METHYLGLYOXAL REDUCTASE-RELATED"/>
    <property type="match status" value="1"/>
</dbReference>
<comment type="caution">
    <text evidence="2">The sequence shown here is derived from an EMBL/GenBank/DDBJ whole genome shotgun (WGS) entry which is preliminary data.</text>
</comment>
<dbReference type="OrthoDB" id="9773828at2"/>
<evidence type="ECO:0000259" key="1">
    <source>
        <dbReference type="Pfam" id="PF00248"/>
    </source>
</evidence>
<sequence>MLTSRSYSRIIAGTMTWGSWGKALSTKGMQTLMHHCIAQGISTFDHADIYGGYTNEADFGKAWAGANIPRDQIQLISKCGIQFKCEARPHDIGHYQYDTAYIMAQVEQSLKNLRTDYLDMLLMHRPSPLMQPDEIAEAVTRLRKAGKIIDFGVSNFTPSQTALIHSRVPVQGNQVECSLTQVATLYDGTLDDCIQHQRMAMAWSPLGGLFQADTEPKKRIKKQLAILTEKYGISENQLILAWLLKHPAQIHPVIGTTDPDRIADSQAALNLELELIDWFHLLKASHGHDVP</sequence>
<evidence type="ECO:0000313" key="2">
    <source>
        <dbReference type="EMBL" id="PCE62915.1"/>
    </source>
</evidence>
<gene>
    <name evidence="2" type="ORF">B7P33_16705</name>
</gene>
<reference evidence="2 3" key="1">
    <citation type="submission" date="2017-04" db="EMBL/GenBank/DDBJ databases">
        <title>A new member of the family Flavobacteriaceae isolated from ascidians.</title>
        <authorList>
            <person name="Chen L."/>
        </authorList>
    </citation>
    <scope>NUCLEOTIDE SEQUENCE [LARGE SCALE GENOMIC DNA]</scope>
    <source>
        <strain evidence="2 3">HQA918</strain>
    </source>
</reference>
<dbReference type="EMBL" id="NBWU01000007">
    <property type="protein sequence ID" value="PCE62915.1"/>
    <property type="molecule type" value="Genomic_DNA"/>
</dbReference>
<organism evidence="2 3">
    <name type="scientific">Sediminicola luteus</name>
    <dbReference type="NCBI Taxonomy" id="319238"/>
    <lineage>
        <taxon>Bacteria</taxon>
        <taxon>Pseudomonadati</taxon>
        <taxon>Bacteroidota</taxon>
        <taxon>Flavobacteriia</taxon>
        <taxon>Flavobacteriales</taxon>
        <taxon>Flavobacteriaceae</taxon>
        <taxon>Sediminicola</taxon>
    </lineage>
</organism>
<dbReference type="AlphaFoldDB" id="A0A2A4G5A0"/>
<accession>A0A2A4G5A0</accession>
<evidence type="ECO:0000313" key="3">
    <source>
        <dbReference type="Proteomes" id="UP000219559"/>
    </source>
</evidence>
<name>A0A2A4G5A0_9FLAO</name>
<dbReference type="RefSeq" id="WP_097441026.1">
    <property type="nucleotide sequence ID" value="NZ_KZ300477.1"/>
</dbReference>
<dbReference type="InterPro" id="IPR036812">
    <property type="entry name" value="NAD(P)_OxRdtase_dom_sf"/>
</dbReference>